<dbReference type="Proteomes" id="UP000009062">
    <property type="component" value="Chromosome"/>
</dbReference>
<dbReference type="HOGENOM" id="CLU_1010544_0_0_2"/>
<name>H6QA32_PYROT</name>
<gene>
    <name evidence="1" type="ordered locus">Pogu_1127</name>
</gene>
<protein>
    <recommendedName>
        <fullName evidence="3">CRISPR system Cms protein Csm4</fullName>
    </recommendedName>
</protein>
<keyword evidence="2" id="KW-1185">Reference proteome</keyword>
<dbReference type="AlphaFoldDB" id="H6QA32"/>
<dbReference type="STRING" id="698757.Pogu_1127"/>
<proteinExistence type="predicted"/>
<organism evidence="1 2">
    <name type="scientific">Pyrobaculum oguniense (strain DSM 13380 / JCM 10595 / TE7)</name>
    <dbReference type="NCBI Taxonomy" id="698757"/>
    <lineage>
        <taxon>Archaea</taxon>
        <taxon>Thermoproteota</taxon>
        <taxon>Thermoprotei</taxon>
        <taxon>Thermoproteales</taxon>
        <taxon>Thermoproteaceae</taxon>
        <taxon>Pyrobaculum</taxon>
    </lineage>
</organism>
<dbReference type="eggNOG" id="arCOG03223">
    <property type="taxonomic scope" value="Archaea"/>
</dbReference>
<evidence type="ECO:0000313" key="1">
    <source>
        <dbReference type="EMBL" id="AFA39154.1"/>
    </source>
</evidence>
<dbReference type="KEGG" id="pog:Pogu_1127"/>
<dbReference type="EMBL" id="CP003316">
    <property type="protein sequence ID" value="AFA39154.1"/>
    <property type="molecule type" value="Genomic_DNA"/>
</dbReference>
<sequence>MRFGYVVLRFTSPFHVGRWSLFDSFDYIPSDVVYSALYSLSVATGLKMPERVSSAYPVDPVEQAVERKLGVPVPATWKIEAFKGGVSGKYVKRARFMPLACLKEGRVKVVNNDFLCELPSGGEIPLNGWPPGGIGTRVVVQRNRLSRHTLNADPYRVAAFMPRVPYVVYFQGGDARLFELLGALGVGGERTVGLGKFEVMERGEVELPDGGSKAMLIGVGRPVNFRNAVGEWAVRSWRCTNGVLGPLSVLLDGGVVEGDFEFEDVERTDAPCSKRLSPLWVWLS</sequence>
<accession>H6QA32</accession>
<reference evidence="1 2" key="1">
    <citation type="journal article" date="2012" name="Stand. Genomic Sci.">
        <title>Complete genome sequence of Pyrobaculum oguniense.</title>
        <authorList>
            <person name="Bernick D.L."/>
            <person name="Karplus K."/>
            <person name="Lui L.M."/>
            <person name="Coker J.K."/>
            <person name="Murphy J.N."/>
            <person name="Chan P.P."/>
            <person name="Cozen A.E."/>
            <person name="Lowe T.M."/>
        </authorList>
    </citation>
    <scope>NUCLEOTIDE SEQUENCE [LARGE SCALE GENOMIC DNA]</scope>
    <source>
        <strain evidence="1 2">TE7</strain>
    </source>
</reference>
<evidence type="ECO:0000313" key="2">
    <source>
        <dbReference type="Proteomes" id="UP000009062"/>
    </source>
</evidence>
<evidence type="ECO:0008006" key="3">
    <source>
        <dbReference type="Google" id="ProtNLM"/>
    </source>
</evidence>